<protein>
    <submittedName>
        <fullName evidence="1">Uncharacterized protein</fullName>
    </submittedName>
</protein>
<dbReference type="Proteomes" id="UP000193944">
    <property type="component" value="Unassembled WGS sequence"/>
</dbReference>
<organism evidence="1 2">
    <name type="scientific">Anaeromyces robustus</name>
    <dbReference type="NCBI Taxonomy" id="1754192"/>
    <lineage>
        <taxon>Eukaryota</taxon>
        <taxon>Fungi</taxon>
        <taxon>Fungi incertae sedis</taxon>
        <taxon>Chytridiomycota</taxon>
        <taxon>Chytridiomycota incertae sedis</taxon>
        <taxon>Neocallimastigomycetes</taxon>
        <taxon>Neocallimastigales</taxon>
        <taxon>Neocallimastigaceae</taxon>
        <taxon>Anaeromyces</taxon>
    </lineage>
</organism>
<dbReference type="EMBL" id="MCFG01000322">
    <property type="protein sequence ID" value="ORX76039.1"/>
    <property type="molecule type" value="Genomic_DNA"/>
</dbReference>
<dbReference type="OrthoDB" id="2285352at2759"/>
<reference evidence="1 2" key="1">
    <citation type="submission" date="2016-08" db="EMBL/GenBank/DDBJ databases">
        <title>A Parts List for Fungal Cellulosomes Revealed by Comparative Genomics.</title>
        <authorList>
            <consortium name="DOE Joint Genome Institute"/>
            <person name="Haitjema C.H."/>
            <person name="Gilmore S.P."/>
            <person name="Henske J.K."/>
            <person name="Solomon K.V."/>
            <person name="De Groot R."/>
            <person name="Kuo A."/>
            <person name="Mondo S.J."/>
            <person name="Salamov A.A."/>
            <person name="Labutti K."/>
            <person name="Zhao Z."/>
            <person name="Chiniquy J."/>
            <person name="Barry K."/>
            <person name="Brewer H.M."/>
            <person name="Purvine S.O."/>
            <person name="Wright A.T."/>
            <person name="Boxma B."/>
            <person name="Van Alen T."/>
            <person name="Hackstein J.H."/>
            <person name="Baker S.E."/>
            <person name="Grigoriev I.V."/>
            <person name="O'Malley M.A."/>
        </authorList>
    </citation>
    <scope>NUCLEOTIDE SEQUENCE [LARGE SCALE GENOMIC DNA]</scope>
    <source>
        <strain evidence="1 2">S4</strain>
    </source>
</reference>
<sequence length="92" mass="10313">MSECEEYDVVRDLNETKCNITFGQLLNSAPKLRTQVSQSLRLEKNPNRIVGAVHNVVATSLIVNNIDHNYISKNRKALDEDIAMVDVEVDGV</sequence>
<accession>A0A1Y1WR76</accession>
<feature type="non-terminal residue" evidence="1">
    <location>
        <position position="92"/>
    </location>
</feature>
<reference evidence="1 2" key="2">
    <citation type="submission" date="2016-08" db="EMBL/GenBank/DDBJ databases">
        <title>Pervasive Adenine N6-methylation of Active Genes in Fungi.</title>
        <authorList>
            <consortium name="DOE Joint Genome Institute"/>
            <person name="Mondo S.J."/>
            <person name="Dannebaum R.O."/>
            <person name="Kuo R.C."/>
            <person name="Labutti K."/>
            <person name="Haridas S."/>
            <person name="Kuo A."/>
            <person name="Salamov A."/>
            <person name="Ahrendt S.R."/>
            <person name="Lipzen A."/>
            <person name="Sullivan W."/>
            <person name="Andreopoulos W.B."/>
            <person name="Clum A."/>
            <person name="Lindquist E."/>
            <person name="Daum C."/>
            <person name="Ramamoorthy G.K."/>
            <person name="Gryganskyi A."/>
            <person name="Culley D."/>
            <person name="Magnuson J.K."/>
            <person name="James T.Y."/>
            <person name="O'Malley M.A."/>
            <person name="Stajich J.E."/>
            <person name="Spatafora J.W."/>
            <person name="Visel A."/>
            <person name="Grigoriev I.V."/>
        </authorList>
    </citation>
    <scope>NUCLEOTIDE SEQUENCE [LARGE SCALE GENOMIC DNA]</scope>
    <source>
        <strain evidence="1 2">S4</strain>
    </source>
</reference>
<evidence type="ECO:0000313" key="1">
    <source>
        <dbReference type="EMBL" id="ORX76039.1"/>
    </source>
</evidence>
<comment type="caution">
    <text evidence="1">The sequence shown here is derived from an EMBL/GenBank/DDBJ whole genome shotgun (WGS) entry which is preliminary data.</text>
</comment>
<dbReference type="AlphaFoldDB" id="A0A1Y1WR76"/>
<gene>
    <name evidence="1" type="ORF">BCR32DRAFT_209671</name>
</gene>
<keyword evidence="2" id="KW-1185">Reference proteome</keyword>
<evidence type="ECO:0000313" key="2">
    <source>
        <dbReference type="Proteomes" id="UP000193944"/>
    </source>
</evidence>
<proteinExistence type="predicted"/>
<name>A0A1Y1WR76_9FUNG</name>